<dbReference type="EMBL" id="CAJOBB010005640">
    <property type="protein sequence ID" value="CAF4135404.1"/>
    <property type="molecule type" value="Genomic_DNA"/>
</dbReference>
<evidence type="ECO:0000256" key="1">
    <source>
        <dbReference type="SAM" id="Phobius"/>
    </source>
</evidence>
<keyword evidence="1" id="KW-0472">Membrane</keyword>
<protein>
    <submittedName>
        <fullName evidence="2">Uncharacterized protein</fullName>
    </submittedName>
</protein>
<sequence>MIYFEHDIYLLRVYLVQALQVRNDLKRINDVIGARVAVRVPWPDLHQQKTSKEKTSTMLDKYVRPKVCMMMIAAFIALYGLIVHIKDLKKNLQTLKDQPTDFYLPIFFLLNICSVFCGSIGFGAPYAPVHVTSFGIITILIAATTHL</sequence>
<evidence type="ECO:0000313" key="4">
    <source>
        <dbReference type="Proteomes" id="UP000663860"/>
    </source>
</evidence>
<evidence type="ECO:0000313" key="2">
    <source>
        <dbReference type="EMBL" id="CAF1044565.1"/>
    </source>
</evidence>
<dbReference type="Proteomes" id="UP000663860">
    <property type="component" value="Unassembled WGS sequence"/>
</dbReference>
<dbReference type="AlphaFoldDB" id="A0A814JXJ6"/>
<accession>A0A814JXJ6</accession>
<dbReference type="Proteomes" id="UP000663868">
    <property type="component" value="Unassembled WGS sequence"/>
</dbReference>
<evidence type="ECO:0000313" key="3">
    <source>
        <dbReference type="EMBL" id="CAF4135404.1"/>
    </source>
</evidence>
<feature type="transmembrane region" description="Helical" evidence="1">
    <location>
        <begin position="127"/>
        <end position="145"/>
    </location>
</feature>
<reference evidence="2" key="1">
    <citation type="submission" date="2021-02" db="EMBL/GenBank/DDBJ databases">
        <authorList>
            <person name="Nowell W R."/>
        </authorList>
    </citation>
    <scope>NUCLEOTIDE SEQUENCE</scope>
</reference>
<organism evidence="2 4">
    <name type="scientific">Adineta steineri</name>
    <dbReference type="NCBI Taxonomy" id="433720"/>
    <lineage>
        <taxon>Eukaryota</taxon>
        <taxon>Metazoa</taxon>
        <taxon>Spiralia</taxon>
        <taxon>Gnathifera</taxon>
        <taxon>Rotifera</taxon>
        <taxon>Eurotatoria</taxon>
        <taxon>Bdelloidea</taxon>
        <taxon>Adinetida</taxon>
        <taxon>Adinetidae</taxon>
        <taxon>Adineta</taxon>
    </lineage>
</organism>
<comment type="caution">
    <text evidence="2">The sequence shown here is derived from an EMBL/GenBank/DDBJ whole genome shotgun (WGS) entry which is preliminary data.</text>
</comment>
<keyword evidence="1" id="KW-1133">Transmembrane helix</keyword>
<dbReference type="EMBL" id="CAJNOE010000204">
    <property type="protein sequence ID" value="CAF1044565.1"/>
    <property type="molecule type" value="Genomic_DNA"/>
</dbReference>
<gene>
    <name evidence="2" type="ORF">IZO911_LOCUS19983</name>
    <name evidence="3" type="ORF">KXQ929_LOCUS36403</name>
</gene>
<proteinExistence type="predicted"/>
<feature type="transmembrane region" description="Helical" evidence="1">
    <location>
        <begin position="102"/>
        <end position="121"/>
    </location>
</feature>
<keyword evidence="1" id="KW-0812">Transmembrane</keyword>
<name>A0A814JXJ6_9BILA</name>
<feature type="transmembrane region" description="Helical" evidence="1">
    <location>
        <begin position="62"/>
        <end position="82"/>
    </location>
</feature>